<dbReference type="BioCyc" id="EBAC796937-HMP:GMGH-1221-MONOMER"/>
<evidence type="ECO:0000313" key="3">
    <source>
        <dbReference type="Proteomes" id="UP000006437"/>
    </source>
</evidence>
<reference evidence="2 3" key="1">
    <citation type="submission" date="2011-08" db="EMBL/GenBank/DDBJ databases">
        <title>The Genome Sequence of Eubacteriaceae bacterium ACC19a.</title>
        <authorList>
            <consortium name="The Broad Institute Genome Sequencing Platform"/>
            <person name="Earl A."/>
            <person name="Ward D."/>
            <person name="Feldgarden M."/>
            <person name="Gevers D."/>
            <person name="Sizova M."/>
            <person name="Hazen A."/>
            <person name="Epstein S."/>
            <person name="Young S.K."/>
            <person name="Zeng Q."/>
            <person name="Gargeya S."/>
            <person name="Fitzgerald M."/>
            <person name="Haas B."/>
            <person name="Abouelleil A."/>
            <person name="Alvarado L."/>
            <person name="Arachchi H.M."/>
            <person name="Berlin A."/>
            <person name="Brown A."/>
            <person name="Chapman S.B."/>
            <person name="Chen Z."/>
            <person name="Dunbar C."/>
            <person name="Freedman E."/>
            <person name="Gearin G."/>
            <person name="Gellesch M."/>
            <person name="Goldberg J."/>
            <person name="Griggs A."/>
            <person name="Gujja S."/>
            <person name="Heiman D."/>
            <person name="Howarth C."/>
            <person name="Larson L."/>
            <person name="Lui A."/>
            <person name="MacDonald P.J.P."/>
            <person name="Montmayeur A."/>
            <person name="Murphy C."/>
            <person name="Neiman D."/>
            <person name="Pearson M."/>
            <person name="Priest M."/>
            <person name="Roberts A."/>
            <person name="Saif S."/>
            <person name="Shea T."/>
            <person name="Shenoy N."/>
            <person name="Sisk P."/>
            <person name="Stolte C."/>
            <person name="Sykes S."/>
            <person name="Wortman J."/>
            <person name="Nusbaum C."/>
            <person name="Birren B."/>
        </authorList>
    </citation>
    <scope>NUCLEOTIDE SEQUENCE [LARGE SCALE GENOMIC DNA]</scope>
    <source>
        <strain evidence="2 3">ACC19a</strain>
    </source>
</reference>
<dbReference type="AlphaFoldDB" id="G9WYG6"/>
<dbReference type="EMBL" id="AFZE01000003">
    <property type="protein sequence ID" value="EHL16377.1"/>
    <property type="molecule type" value="Genomic_DNA"/>
</dbReference>
<protein>
    <recommendedName>
        <fullName evidence="4">Prepilin-type N-terminal cleavage/methylation domain-containing protein</fullName>
    </recommendedName>
</protein>
<proteinExistence type="predicted"/>
<keyword evidence="1" id="KW-0812">Transmembrane</keyword>
<dbReference type="InterPro" id="IPR012902">
    <property type="entry name" value="N_methyl_site"/>
</dbReference>
<name>G9WYG6_9FIRM</name>
<dbReference type="Pfam" id="PF07963">
    <property type="entry name" value="N_methyl"/>
    <property type="match status" value="1"/>
</dbReference>
<dbReference type="RefSeq" id="WP_009525452.1">
    <property type="nucleotide sequence ID" value="NZ_JBQNBP010000042.1"/>
</dbReference>
<keyword evidence="1" id="KW-0472">Membrane</keyword>
<accession>G9WYG6</accession>
<dbReference type="HOGENOM" id="CLU_1785056_0_0_9"/>
<evidence type="ECO:0000256" key="1">
    <source>
        <dbReference type="SAM" id="Phobius"/>
    </source>
</evidence>
<evidence type="ECO:0008006" key="4">
    <source>
        <dbReference type="Google" id="ProtNLM"/>
    </source>
</evidence>
<comment type="caution">
    <text evidence="2">The sequence shown here is derived from an EMBL/GenBank/DDBJ whole genome shotgun (WGS) entry which is preliminary data.</text>
</comment>
<sequence>MNNKNKGFTLAEMIISVAILSVVSIYILQMFLATKNLSIKSYEIDKSLRISKNIIELISAGQDIENSEDALLSKMRFEDGAYKLDFDSNFDLANENNKLYTMTMSIKKEDGLNQIDIEFTRLKPYIMKNESNIQISSVSSTKRIQ</sequence>
<keyword evidence="1" id="KW-1133">Transmembrane helix</keyword>
<evidence type="ECO:0000313" key="2">
    <source>
        <dbReference type="EMBL" id="EHL16377.1"/>
    </source>
</evidence>
<organism evidence="2 3">
    <name type="scientific">Peptoanaerobacter stomatis</name>
    <dbReference type="NCBI Taxonomy" id="796937"/>
    <lineage>
        <taxon>Bacteria</taxon>
        <taxon>Bacillati</taxon>
        <taxon>Bacillota</taxon>
        <taxon>Clostridia</taxon>
        <taxon>Peptostreptococcales</taxon>
        <taxon>Filifactoraceae</taxon>
        <taxon>Peptoanaerobacter</taxon>
    </lineage>
</organism>
<dbReference type="Proteomes" id="UP000006437">
    <property type="component" value="Unassembled WGS sequence"/>
</dbReference>
<dbReference type="NCBIfam" id="TIGR02532">
    <property type="entry name" value="IV_pilin_GFxxxE"/>
    <property type="match status" value="1"/>
</dbReference>
<gene>
    <name evidence="2" type="ORF">HMPREF9629_01217</name>
</gene>
<feature type="transmembrane region" description="Helical" evidence="1">
    <location>
        <begin position="13"/>
        <end position="32"/>
    </location>
</feature>